<keyword evidence="1" id="KW-0812">Transmembrane</keyword>
<reference evidence="2" key="1">
    <citation type="submission" date="2020-06" db="EMBL/GenBank/DDBJ databases">
        <title>Unique genomic features of the anaerobic methanotrophic archaea.</title>
        <authorList>
            <person name="Chadwick G.L."/>
            <person name="Skennerton C.T."/>
            <person name="Laso-Perez R."/>
            <person name="Leu A.O."/>
            <person name="Speth D.R."/>
            <person name="Yu H."/>
            <person name="Morgan-Lang C."/>
            <person name="Hatzenpichler R."/>
            <person name="Goudeau D."/>
            <person name="Malmstrom R."/>
            <person name="Brazelton W.J."/>
            <person name="Woyke T."/>
            <person name="Hallam S.J."/>
            <person name="Tyson G.W."/>
            <person name="Wegener G."/>
            <person name="Boetius A."/>
            <person name="Orphan V."/>
        </authorList>
    </citation>
    <scope>NUCLEOTIDE SEQUENCE</scope>
</reference>
<dbReference type="AlphaFoldDB" id="A0A7G9YWQ0"/>
<evidence type="ECO:0000256" key="1">
    <source>
        <dbReference type="SAM" id="Phobius"/>
    </source>
</evidence>
<evidence type="ECO:0000313" key="2">
    <source>
        <dbReference type="EMBL" id="QNO52434.1"/>
    </source>
</evidence>
<dbReference type="EMBL" id="MT631510">
    <property type="protein sequence ID" value="QNO52434.1"/>
    <property type="molecule type" value="Genomic_DNA"/>
</dbReference>
<name>A0A7G9YWQ0_9EURY</name>
<feature type="transmembrane region" description="Helical" evidence="1">
    <location>
        <begin position="126"/>
        <end position="149"/>
    </location>
</feature>
<keyword evidence="1" id="KW-0472">Membrane</keyword>
<proteinExistence type="predicted"/>
<organism evidence="2">
    <name type="scientific">Candidatus Methanophagaceae archaeon ANME-1 ERB6</name>
    <dbReference type="NCBI Taxonomy" id="2759912"/>
    <lineage>
        <taxon>Archaea</taxon>
        <taxon>Methanobacteriati</taxon>
        <taxon>Methanobacteriota</taxon>
        <taxon>Stenosarchaea group</taxon>
        <taxon>Methanomicrobia</taxon>
        <taxon>Candidatus Methanophagales</taxon>
        <taxon>Candidatus Methanophagaceae</taxon>
    </lineage>
</organism>
<accession>A0A7G9YWQ0</accession>
<feature type="transmembrane region" description="Helical" evidence="1">
    <location>
        <begin position="29"/>
        <end position="47"/>
    </location>
</feature>
<sequence length="152" mass="17693">MADEADILIKFCEEEWTQGRQSENQRATMTNFSIIIAVAIFGLIVQMDFGTKALPLAIILVLVGTYGALVSIKLYERWQLHMRRARYWRKRIDELHPNAQLLQLRKAAWNDHKAKHHWLVRLHLNWLWVAIHSLIVSFGVVCAIIIIFVHGI</sequence>
<keyword evidence="1" id="KW-1133">Transmembrane helix</keyword>
<feature type="transmembrane region" description="Helical" evidence="1">
    <location>
        <begin position="53"/>
        <end position="75"/>
    </location>
</feature>
<gene>
    <name evidence="2" type="ORF">DJCILHOG_00016</name>
</gene>
<protein>
    <submittedName>
        <fullName evidence="2">Uncharacterized protein</fullName>
    </submittedName>
</protein>